<dbReference type="Proteomes" id="UP000310719">
    <property type="component" value="Chromosome"/>
</dbReference>
<protein>
    <submittedName>
        <fullName evidence="1">Uncharacterized protein</fullName>
    </submittedName>
</protein>
<organism evidence="1 2">
    <name type="scientific">Leclercia adecarboxylata</name>
    <dbReference type="NCBI Taxonomy" id="83655"/>
    <lineage>
        <taxon>Bacteria</taxon>
        <taxon>Pseudomonadati</taxon>
        <taxon>Pseudomonadota</taxon>
        <taxon>Gammaproteobacteria</taxon>
        <taxon>Enterobacterales</taxon>
        <taxon>Enterobacteriaceae</taxon>
        <taxon>Leclercia</taxon>
    </lineage>
</organism>
<proteinExistence type="predicted"/>
<name>A0A4U9HUZ9_9ENTR</name>
<gene>
    <name evidence="1" type="ORF">NCTC13032_03562</name>
</gene>
<dbReference type="AlphaFoldDB" id="A0A4U9HUZ9"/>
<sequence length="59" mass="6920">MAQNTVFYQITLFIGWQLRLIRPMDAARLSPGKPQRRPAKQCALIHFPQEREQTHETVT</sequence>
<evidence type="ECO:0000313" key="2">
    <source>
        <dbReference type="Proteomes" id="UP000310719"/>
    </source>
</evidence>
<evidence type="ECO:0000313" key="1">
    <source>
        <dbReference type="EMBL" id="VTP68452.1"/>
    </source>
</evidence>
<accession>A0A4U9HUZ9</accession>
<reference evidence="1 2" key="1">
    <citation type="submission" date="2019-05" db="EMBL/GenBank/DDBJ databases">
        <authorList>
            <consortium name="Pathogen Informatics"/>
        </authorList>
    </citation>
    <scope>NUCLEOTIDE SEQUENCE [LARGE SCALE GENOMIC DNA]</scope>
    <source>
        <strain evidence="1 2">NCTC13032</strain>
    </source>
</reference>
<dbReference type="EMBL" id="LR590464">
    <property type="protein sequence ID" value="VTP68452.1"/>
    <property type="molecule type" value="Genomic_DNA"/>
</dbReference>